<keyword evidence="5 10" id="KW-0547">Nucleotide-binding</keyword>
<dbReference type="EC" id="2.7.11.1" evidence="2"/>
<feature type="domain" description="Protein kinase" evidence="13">
    <location>
        <begin position="34"/>
        <end position="269"/>
    </location>
</feature>
<comment type="similarity">
    <text evidence="1">Belongs to the protein kinase superfamily. CAMK Ser/Thr protein kinase family. PIM subfamily.</text>
</comment>
<name>A0A3Q3XB38_MOLML</name>
<dbReference type="InterPro" id="IPR011009">
    <property type="entry name" value="Kinase-like_dom_sf"/>
</dbReference>
<keyword evidence="4" id="KW-0808">Transferase</keyword>
<evidence type="ECO:0000256" key="5">
    <source>
        <dbReference type="ARBA" id="ARBA00022741"/>
    </source>
</evidence>
<evidence type="ECO:0000259" key="13">
    <source>
        <dbReference type="PROSITE" id="PS50011"/>
    </source>
</evidence>
<dbReference type="Gene3D" id="1.10.510.10">
    <property type="entry name" value="Transferase(Phosphotransferase) domain 1"/>
    <property type="match status" value="1"/>
</dbReference>
<feature type="binding site" evidence="10">
    <location>
        <position position="64"/>
    </location>
    <ligand>
        <name>ATP</name>
        <dbReference type="ChEBI" id="CHEBI:30616"/>
    </ligand>
</feature>
<reference evidence="14" key="1">
    <citation type="submission" date="2025-08" db="UniProtKB">
        <authorList>
            <consortium name="Ensembl"/>
        </authorList>
    </citation>
    <scope>IDENTIFICATION</scope>
</reference>
<dbReference type="Gene3D" id="3.30.200.20">
    <property type="entry name" value="Phosphorylase Kinase, domain 1"/>
    <property type="match status" value="1"/>
</dbReference>
<feature type="compositionally biased region" description="Polar residues" evidence="12">
    <location>
        <begin position="301"/>
        <end position="313"/>
    </location>
</feature>
<evidence type="ECO:0000256" key="12">
    <source>
        <dbReference type="SAM" id="MobiDB-lite"/>
    </source>
</evidence>
<dbReference type="SMART" id="SM00220">
    <property type="entry name" value="S_TKc"/>
    <property type="match status" value="1"/>
</dbReference>
<dbReference type="Ensembl" id="ENSMMOT00000019876.1">
    <property type="protein sequence ID" value="ENSMMOP00000019546.1"/>
    <property type="gene ID" value="ENSMMOG00000014831.1"/>
</dbReference>
<dbReference type="STRING" id="94237.ENSMMOP00000019546"/>
<dbReference type="GO" id="GO:0106310">
    <property type="term" value="F:protein serine kinase activity"/>
    <property type="evidence" value="ECO:0007669"/>
    <property type="project" value="RHEA"/>
</dbReference>
<dbReference type="PROSITE" id="PS50011">
    <property type="entry name" value="PROTEIN_KINASE_DOM"/>
    <property type="match status" value="1"/>
</dbReference>
<dbReference type="PROSITE" id="PS00107">
    <property type="entry name" value="PROTEIN_KINASE_ATP"/>
    <property type="match status" value="1"/>
</dbReference>
<dbReference type="PANTHER" id="PTHR22984:SF24">
    <property type="entry name" value="SERINE_THREONINE-PROTEIN KINASE"/>
    <property type="match status" value="1"/>
</dbReference>
<comment type="catalytic activity">
    <reaction evidence="8">
        <text>L-threonyl-[protein] + ATP = O-phospho-L-threonyl-[protein] + ADP + H(+)</text>
        <dbReference type="Rhea" id="RHEA:46608"/>
        <dbReference type="Rhea" id="RHEA-COMP:11060"/>
        <dbReference type="Rhea" id="RHEA-COMP:11605"/>
        <dbReference type="ChEBI" id="CHEBI:15378"/>
        <dbReference type="ChEBI" id="CHEBI:30013"/>
        <dbReference type="ChEBI" id="CHEBI:30616"/>
        <dbReference type="ChEBI" id="CHEBI:61977"/>
        <dbReference type="ChEBI" id="CHEBI:456216"/>
        <dbReference type="EC" id="2.7.11.1"/>
    </reaction>
</comment>
<evidence type="ECO:0000256" key="1">
    <source>
        <dbReference type="ARBA" id="ARBA00005505"/>
    </source>
</evidence>
<sequence length="313" mass="35346">SRTMRNHILCYILRKAHFHISSALTMDMFSKSYAMTSTRLGEGGFGAVYLGTRLCDGKPVAVKKVSSMVRFDTLHGDQVPLEIVLLSRVSSQPSFSGVIRMLDYYRVNDGWLIVTEKPEESQDLYDYITSKQYRHCHSRRVVHMDIKDENLVLDMRTGKLKLIDFGSGDFLEIDKLYTTFYGTSVYGPPERITRGSYHALTSEVWSIGILLYDMVHGDVPFGDDKAIAQRKLFFRSDLSKGCVDLIEWCLSRTPEAQPNVKEILKHPWMSGQKDETRGAPGGPGTESPTHATRRESGRLTRCTTSRACSSQTP</sequence>
<reference evidence="14" key="2">
    <citation type="submission" date="2025-09" db="UniProtKB">
        <authorList>
            <consortium name="Ensembl"/>
        </authorList>
    </citation>
    <scope>IDENTIFICATION</scope>
</reference>
<protein>
    <recommendedName>
        <fullName evidence="2">non-specific serine/threonine protein kinase</fullName>
        <ecNumber evidence="2">2.7.11.1</ecNumber>
    </recommendedName>
</protein>
<evidence type="ECO:0000256" key="6">
    <source>
        <dbReference type="ARBA" id="ARBA00022777"/>
    </source>
</evidence>
<evidence type="ECO:0000313" key="14">
    <source>
        <dbReference type="Ensembl" id="ENSMMOP00000019546.1"/>
    </source>
</evidence>
<dbReference type="SUPFAM" id="SSF56112">
    <property type="entry name" value="Protein kinase-like (PK-like)"/>
    <property type="match status" value="1"/>
</dbReference>
<evidence type="ECO:0000256" key="8">
    <source>
        <dbReference type="ARBA" id="ARBA00047899"/>
    </source>
</evidence>
<dbReference type="GO" id="GO:0004674">
    <property type="term" value="F:protein serine/threonine kinase activity"/>
    <property type="evidence" value="ECO:0007669"/>
    <property type="project" value="UniProtKB-KW"/>
</dbReference>
<keyword evidence="6" id="KW-0418">Kinase</keyword>
<dbReference type="AlphaFoldDB" id="A0A3Q3XB38"/>
<accession>A0A3Q3XB38</accession>
<proteinExistence type="inferred from homology"/>
<dbReference type="InterPro" id="IPR000719">
    <property type="entry name" value="Prot_kinase_dom"/>
</dbReference>
<dbReference type="InterPro" id="IPR008271">
    <property type="entry name" value="Ser/Thr_kinase_AS"/>
</dbReference>
<dbReference type="PANTHER" id="PTHR22984">
    <property type="entry name" value="SERINE/THREONINE-PROTEIN KINASE PIM"/>
    <property type="match status" value="1"/>
</dbReference>
<dbReference type="GO" id="GO:0005737">
    <property type="term" value="C:cytoplasm"/>
    <property type="evidence" value="ECO:0007669"/>
    <property type="project" value="TreeGrafter"/>
</dbReference>
<evidence type="ECO:0000256" key="3">
    <source>
        <dbReference type="ARBA" id="ARBA00022527"/>
    </source>
</evidence>
<evidence type="ECO:0000256" key="10">
    <source>
        <dbReference type="PROSITE-ProRule" id="PRU10141"/>
    </source>
</evidence>
<keyword evidence="3 11" id="KW-0723">Serine/threonine-protein kinase</keyword>
<dbReference type="InterPro" id="IPR017441">
    <property type="entry name" value="Protein_kinase_ATP_BS"/>
</dbReference>
<dbReference type="GO" id="GO:0007346">
    <property type="term" value="P:regulation of mitotic cell cycle"/>
    <property type="evidence" value="ECO:0007669"/>
    <property type="project" value="TreeGrafter"/>
</dbReference>
<keyword evidence="15" id="KW-1185">Reference proteome</keyword>
<dbReference type="Pfam" id="PF00069">
    <property type="entry name" value="Pkinase"/>
    <property type="match status" value="1"/>
</dbReference>
<comment type="catalytic activity">
    <reaction evidence="9">
        <text>L-seryl-[protein] + ATP = O-phospho-L-seryl-[protein] + ADP + H(+)</text>
        <dbReference type="Rhea" id="RHEA:17989"/>
        <dbReference type="Rhea" id="RHEA-COMP:9863"/>
        <dbReference type="Rhea" id="RHEA-COMP:11604"/>
        <dbReference type="ChEBI" id="CHEBI:15378"/>
        <dbReference type="ChEBI" id="CHEBI:29999"/>
        <dbReference type="ChEBI" id="CHEBI:30616"/>
        <dbReference type="ChEBI" id="CHEBI:83421"/>
        <dbReference type="ChEBI" id="CHEBI:456216"/>
        <dbReference type="EC" id="2.7.11.1"/>
    </reaction>
</comment>
<feature type="region of interest" description="Disordered" evidence="12">
    <location>
        <begin position="267"/>
        <end position="313"/>
    </location>
</feature>
<dbReference type="GO" id="GO:0005524">
    <property type="term" value="F:ATP binding"/>
    <property type="evidence" value="ECO:0007669"/>
    <property type="project" value="UniProtKB-UniRule"/>
</dbReference>
<dbReference type="PROSITE" id="PS00108">
    <property type="entry name" value="PROTEIN_KINASE_ST"/>
    <property type="match status" value="1"/>
</dbReference>
<evidence type="ECO:0000256" key="2">
    <source>
        <dbReference type="ARBA" id="ARBA00012513"/>
    </source>
</evidence>
<evidence type="ECO:0000256" key="4">
    <source>
        <dbReference type="ARBA" id="ARBA00022679"/>
    </source>
</evidence>
<evidence type="ECO:0000256" key="11">
    <source>
        <dbReference type="RuleBase" id="RU000304"/>
    </source>
</evidence>
<evidence type="ECO:0000256" key="7">
    <source>
        <dbReference type="ARBA" id="ARBA00022840"/>
    </source>
</evidence>
<dbReference type="Proteomes" id="UP000261620">
    <property type="component" value="Unplaced"/>
</dbReference>
<evidence type="ECO:0000313" key="15">
    <source>
        <dbReference type="Proteomes" id="UP000261620"/>
    </source>
</evidence>
<evidence type="ECO:0000256" key="9">
    <source>
        <dbReference type="ARBA" id="ARBA00048679"/>
    </source>
</evidence>
<dbReference type="InterPro" id="IPR051138">
    <property type="entry name" value="PIM_Ser/Thr_kinase"/>
</dbReference>
<dbReference type="OMA" id="HATRRES"/>
<keyword evidence="7 10" id="KW-0067">ATP-binding</keyword>
<dbReference type="GO" id="GO:0043066">
    <property type="term" value="P:negative regulation of apoptotic process"/>
    <property type="evidence" value="ECO:0007669"/>
    <property type="project" value="TreeGrafter"/>
</dbReference>
<organism evidence="14 15">
    <name type="scientific">Mola mola</name>
    <name type="common">Ocean sunfish</name>
    <name type="synonym">Tetraodon mola</name>
    <dbReference type="NCBI Taxonomy" id="94237"/>
    <lineage>
        <taxon>Eukaryota</taxon>
        <taxon>Metazoa</taxon>
        <taxon>Chordata</taxon>
        <taxon>Craniata</taxon>
        <taxon>Vertebrata</taxon>
        <taxon>Euteleostomi</taxon>
        <taxon>Actinopterygii</taxon>
        <taxon>Neopterygii</taxon>
        <taxon>Teleostei</taxon>
        <taxon>Neoteleostei</taxon>
        <taxon>Acanthomorphata</taxon>
        <taxon>Eupercaria</taxon>
        <taxon>Tetraodontiformes</taxon>
        <taxon>Molidae</taxon>
        <taxon>Mola</taxon>
    </lineage>
</organism>